<dbReference type="EMBL" id="JAOPGA020001746">
    <property type="protein sequence ID" value="KAL0491029.1"/>
    <property type="molecule type" value="Genomic_DNA"/>
</dbReference>
<evidence type="ECO:0000313" key="3">
    <source>
        <dbReference type="Proteomes" id="UP001431209"/>
    </source>
</evidence>
<feature type="region of interest" description="Disordered" evidence="1">
    <location>
        <begin position="118"/>
        <end position="138"/>
    </location>
</feature>
<organism evidence="2 3">
    <name type="scientific">Acrasis kona</name>
    <dbReference type="NCBI Taxonomy" id="1008807"/>
    <lineage>
        <taxon>Eukaryota</taxon>
        <taxon>Discoba</taxon>
        <taxon>Heterolobosea</taxon>
        <taxon>Tetramitia</taxon>
        <taxon>Eutetramitia</taxon>
        <taxon>Acrasidae</taxon>
        <taxon>Acrasis</taxon>
    </lineage>
</organism>
<evidence type="ECO:0000313" key="2">
    <source>
        <dbReference type="EMBL" id="KAL0491029.1"/>
    </source>
</evidence>
<accession>A0AAW2ZP70</accession>
<keyword evidence="3" id="KW-1185">Reference proteome</keyword>
<evidence type="ECO:0000256" key="1">
    <source>
        <dbReference type="SAM" id="MobiDB-lite"/>
    </source>
</evidence>
<dbReference type="AlphaFoldDB" id="A0AAW2ZP70"/>
<proteinExistence type="predicted"/>
<comment type="caution">
    <text evidence="2">The sequence shown here is derived from an EMBL/GenBank/DDBJ whole genome shotgun (WGS) entry which is preliminary data.</text>
</comment>
<reference evidence="2 3" key="1">
    <citation type="submission" date="2024-03" db="EMBL/GenBank/DDBJ databases">
        <title>The Acrasis kona genome and developmental transcriptomes reveal deep origins of eukaryotic multicellular pathways.</title>
        <authorList>
            <person name="Sheikh S."/>
            <person name="Fu C.-J."/>
            <person name="Brown M.W."/>
            <person name="Baldauf S.L."/>
        </authorList>
    </citation>
    <scope>NUCLEOTIDE SEQUENCE [LARGE SCALE GENOMIC DNA]</scope>
    <source>
        <strain evidence="2 3">ATCC MYA-3509</strain>
    </source>
</reference>
<protein>
    <submittedName>
        <fullName evidence="2">Uncharacterized protein</fullName>
    </submittedName>
</protein>
<gene>
    <name evidence="2" type="ORF">AKO1_002666</name>
</gene>
<name>A0AAW2ZP70_9EUKA</name>
<sequence length="293" mass="32228">MVPNVNVQNVPSTVLVSSQTAADDEKKRGTKRKLLSDEDVVNKAKGTGKVQRLSNAKDFKKDLNTVLANDQKAHLEKKELEGDAQVVKPPKKKKAPFVDYSSDIASLREKIAQQDARIDALEKQSSSSAASKSAVKSETGNVGLNTVDDFKKDVAQLVKDAGNLTTYAKSAISLKNKMLYMSIGAMLVQKGILINDETVKKAAQHVDSAVDSARHAKLDIDDEELVESLTTFSDLFQQMWKIEKSAMGMAEKKMARLCVLYENVAKSNPGEIPNIPEFIEKMKRSNQEAKDKS</sequence>
<feature type="compositionally biased region" description="Low complexity" evidence="1">
    <location>
        <begin position="123"/>
        <end position="137"/>
    </location>
</feature>
<dbReference type="Proteomes" id="UP001431209">
    <property type="component" value="Unassembled WGS sequence"/>
</dbReference>